<evidence type="ECO:0000256" key="2">
    <source>
        <dbReference type="ARBA" id="ARBA00022525"/>
    </source>
</evidence>
<gene>
    <name evidence="9" type="ORF">MONAX_5E017891</name>
</gene>
<feature type="chain" id="PRO_5022686102" description="Beta/alpha-defensin C-terminal domain-containing protein" evidence="7">
    <location>
        <begin position="23"/>
        <end position="63"/>
    </location>
</feature>
<name>A0A5E4C5S1_MARMO</name>
<dbReference type="Proteomes" id="UP000335636">
    <property type="component" value="Unassembled WGS sequence"/>
</dbReference>
<keyword evidence="2" id="KW-0964">Secreted</keyword>
<evidence type="ECO:0000313" key="10">
    <source>
        <dbReference type="Proteomes" id="UP000335636"/>
    </source>
</evidence>
<dbReference type="SUPFAM" id="SSF57392">
    <property type="entry name" value="Defensin-like"/>
    <property type="match status" value="1"/>
</dbReference>
<keyword evidence="3" id="KW-0929">Antimicrobial</keyword>
<organism evidence="9 10">
    <name type="scientific">Marmota monax</name>
    <name type="common">Woodchuck</name>
    <dbReference type="NCBI Taxonomy" id="9995"/>
    <lineage>
        <taxon>Eukaryota</taxon>
        <taxon>Metazoa</taxon>
        <taxon>Chordata</taxon>
        <taxon>Craniata</taxon>
        <taxon>Vertebrata</taxon>
        <taxon>Euteleostomi</taxon>
        <taxon>Mammalia</taxon>
        <taxon>Eutheria</taxon>
        <taxon>Euarchontoglires</taxon>
        <taxon>Glires</taxon>
        <taxon>Rodentia</taxon>
        <taxon>Sciuromorpha</taxon>
        <taxon>Sciuridae</taxon>
        <taxon>Xerinae</taxon>
        <taxon>Marmotini</taxon>
        <taxon>Marmota</taxon>
    </lineage>
</organism>
<feature type="domain" description="Beta/alpha-defensin C-terminal" evidence="8">
    <location>
        <begin position="31"/>
        <end position="60"/>
    </location>
</feature>
<dbReference type="GO" id="GO:0042056">
    <property type="term" value="F:chemoattractant activity"/>
    <property type="evidence" value="ECO:0007669"/>
    <property type="project" value="TreeGrafter"/>
</dbReference>
<evidence type="ECO:0000259" key="8">
    <source>
        <dbReference type="SMART" id="SM00048"/>
    </source>
</evidence>
<dbReference type="EMBL" id="CABDUW010000960">
    <property type="protein sequence ID" value="VTJ77297.1"/>
    <property type="molecule type" value="Genomic_DNA"/>
</dbReference>
<comment type="caution">
    <text evidence="9">The sequence shown here is derived from an EMBL/GenBank/DDBJ whole genome shotgun (WGS) entry which is preliminary data.</text>
</comment>
<dbReference type="PANTHER" id="PTHR20515:SF2">
    <property type="entry name" value="DEFENSIN BETA 4A"/>
    <property type="match status" value="1"/>
</dbReference>
<keyword evidence="10" id="KW-1185">Reference proteome</keyword>
<dbReference type="AlphaFoldDB" id="A0A5E4C5S1"/>
<dbReference type="InterPro" id="IPR001855">
    <property type="entry name" value="Defensin_beta-like"/>
</dbReference>
<evidence type="ECO:0000256" key="3">
    <source>
        <dbReference type="ARBA" id="ARBA00022529"/>
    </source>
</evidence>
<evidence type="ECO:0000256" key="1">
    <source>
        <dbReference type="ARBA" id="ARBA00004613"/>
    </source>
</evidence>
<evidence type="ECO:0000256" key="4">
    <source>
        <dbReference type="ARBA" id="ARBA00022940"/>
    </source>
</evidence>
<proteinExistence type="predicted"/>
<keyword evidence="6" id="KW-1015">Disulfide bond</keyword>
<evidence type="ECO:0000256" key="7">
    <source>
        <dbReference type="SAM" id="SignalP"/>
    </source>
</evidence>
<dbReference type="SMART" id="SM00048">
    <property type="entry name" value="DEFSN"/>
    <property type="match status" value="1"/>
</dbReference>
<keyword evidence="4" id="KW-0211">Defensin</keyword>
<dbReference type="GO" id="GO:0042742">
    <property type="term" value="P:defense response to bacterium"/>
    <property type="evidence" value="ECO:0007669"/>
    <property type="project" value="UniProtKB-KW"/>
</dbReference>
<sequence length="63" mass="6917">MRIRFLLLAFLLVFLLPSPVFPKYISNPVSCLRNGGLCKAACRGHLKKIGTCGIPGPKCCRVK</sequence>
<keyword evidence="7" id="KW-0732">Signal</keyword>
<evidence type="ECO:0000313" key="9">
    <source>
        <dbReference type="EMBL" id="VTJ77297.1"/>
    </source>
</evidence>
<evidence type="ECO:0000256" key="6">
    <source>
        <dbReference type="ARBA" id="ARBA00023157"/>
    </source>
</evidence>
<keyword evidence="5" id="KW-0044">Antibiotic</keyword>
<dbReference type="GO" id="GO:0060326">
    <property type="term" value="P:cell chemotaxis"/>
    <property type="evidence" value="ECO:0007669"/>
    <property type="project" value="TreeGrafter"/>
</dbReference>
<dbReference type="Gene3D" id="3.10.360.10">
    <property type="entry name" value="Antimicrobial Peptide, Beta-defensin 2, Chain A"/>
    <property type="match status" value="1"/>
</dbReference>
<comment type="subcellular location">
    <subcellularLocation>
        <location evidence="1">Secreted</location>
    </subcellularLocation>
</comment>
<dbReference type="PANTHER" id="PTHR20515">
    <property type="entry name" value="BETA-DEFENSIN"/>
    <property type="match status" value="1"/>
</dbReference>
<dbReference type="FunFam" id="3.10.360.10:FF:000001">
    <property type="entry name" value="Beta-defensin 1"/>
    <property type="match status" value="1"/>
</dbReference>
<dbReference type="GO" id="GO:0031731">
    <property type="term" value="F:CCR6 chemokine receptor binding"/>
    <property type="evidence" value="ECO:0007669"/>
    <property type="project" value="TreeGrafter"/>
</dbReference>
<dbReference type="InterPro" id="IPR006080">
    <property type="entry name" value="Beta/alpha-defensin_C"/>
</dbReference>
<dbReference type="Pfam" id="PF00711">
    <property type="entry name" value="Defensin_beta"/>
    <property type="match status" value="1"/>
</dbReference>
<dbReference type="GO" id="GO:0005615">
    <property type="term" value="C:extracellular space"/>
    <property type="evidence" value="ECO:0007669"/>
    <property type="project" value="TreeGrafter"/>
</dbReference>
<feature type="signal peptide" evidence="7">
    <location>
        <begin position="1"/>
        <end position="22"/>
    </location>
</feature>
<evidence type="ECO:0000256" key="5">
    <source>
        <dbReference type="ARBA" id="ARBA00023022"/>
    </source>
</evidence>
<reference evidence="9" key="1">
    <citation type="submission" date="2019-04" db="EMBL/GenBank/DDBJ databases">
        <authorList>
            <person name="Alioto T."/>
            <person name="Alioto T."/>
        </authorList>
    </citation>
    <scope>NUCLEOTIDE SEQUENCE [LARGE SCALE GENOMIC DNA]</scope>
</reference>
<accession>A0A5E4C5S1</accession>
<protein>
    <recommendedName>
        <fullName evidence="8">Beta/alpha-defensin C-terminal domain-containing protein</fullName>
    </recommendedName>
</protein>